<keyword evidence="2" id="KW-0436">Ligase</keyword>
<sequence length="247" mass="26463">MSTMLVPKIHCVGEVSSTMDVVREMLTTSPTDVPPFAVLAESQTSGRGTTARQWLSPPGNMYLTLCLPLGAVREELLSVLPLLIGLACRAAVMELVKGATIHVKWPNDVIYAAQKIGGSIVESVGTNLIIGIGMNVEVAPPVPDGGRPSYAINSLAASLGQEPITPKSLAEVVCRNVCSSATGKELTRAALVEQFEAVMDKSLELHRRTTVGREPIPLYAVRLNEWGHLVVRHPSGAEEVLVAEYLF</sequence>
<evidence type="ECO:0000256" key="2">
    <source>
        <dbReference type="ARBA" id="ARBA00022598"/>
    </source>
</evidence>
<name>F9W578_TRYCI</name>
<dbReference type="PANTHER" id="PTHR12835">
    <property type="entry name" value="BIOTIN PROTEIN LIGASE"/>
    <property type="match status" value="1"/>
</dbReference>
<dbReference type="AlphaFoldDB" id="F9W578"/>
<feature type="domain" description="BPL/LPL catalytic" evidence="3">
    <location>
        <begin position="4"/>
        <end position="207"/>
    </location>
</feature>
<evidence type="ECO:0000259" key="3">
    <source>
        <dbReference type="PROSITE" id="PS51733"/>
    </source>
</evidence>
<dbReference type="VEuPathDB" id="TriTrypDB:TcIL3000_0_32190"/>
<dbReference type="EMBL" id="CAEQ01000670">
    <property type="protein sequence ID" value="CCD12326.1"/>
    <property type="molecule type" value="Genomic_DNA"/>
</dbReference>
<protein>
    <submittedName>
        <fullName evidence="4">WGS project CAEQ00000000 data, annotated contig 1286</fullName>
    </submittedName>
</protein>
<dbReference type="NCBIfam" id="TIGR00121">
    <property type="entry name" value="birA_ligase"/>
    <property type="match status" value="1"/>
</dbReference>
<dbReference type="CDD" id="cd16442">
    <property type="entry name" value="BPL"/>
    <property type="match status" value="1"/>
</dbReference>
<dbReference type="Gene3D" id="3.30.930.10">
    <property type="entry name" value="Bira Bifunctional Protein, Domain 2"/>
    <property type="match status" value="1"/>
</dbReference>
<dbReference type="InterPro" id="IPR004408">
    <property type="entry name" value="Biotin_CoA_COase_ligase"/>
</dbReference>
<organism evidence="4 5">
    <name type="scientific">Trypanosoma congolense (strain IL3000)</name>
    <dbReference type="NCBI Taxonomy" id="1068625"/>
    <lineage>
        <taxon>Eukaryota</taxon>
        <taxon>Discoba</taxon>
        <taxon>Euglenozoa</taxon>
        <taxon>Kinetoplastea</taxon>
        <taxon>Metakinetoplastina</taxon>
        <taxon>Trypanosomatida</taxon>
        <taxon>Trypanosomatidae</taxon>
        <taxon>Trypanosoma</taxon>
        <taxon>Nannomonas</taxon>
    </lineage>
</organism>
<comment type="similarity">
    <text evidence="1">Belongs to the biotin--protein ligase family.</text>
</comment>
<dbReference type="SUPFAM" id="SSF55681">
    <property type="entry name" value="Class II aaRS and biotin synthetases"/>
    <property type="match status" value="1"/>
</dbReference>
<accession>F9W578</accession>
<dbReference type="PANTHER" id="PTHR12835:SF5">
    <property type="entry name" value="BIOTIN--PROTEIN LIGASE"/>
    <property type="match status" value="1"/>
</dbReference>
<keyword evidence="5" id="KW-1185">Reference proteome</keyword>
<evidence type="ECO:0000313" key="4">
    <source>
        <dbReference type="EMBL" id="CCD12326.1"/>
    </source>
</evidence>
<dbReference type="PROSITE" id="PS51733">
    <property type="entry name" value="BPL_LPL_CATALYTIC"/>
    <property type="match status" value="1"/>
</dbReference>
<dbReference type="GO" id="GO:0004077">
    <property type="term" value="F:biotin--[biotin carboxyl-carrier protein] ligase activity"/>
    <property type="evidence" value="ECO:0007669"/>
    <property type="project" value="InterPro"/>
</dbReference>
<comment type="caution">
    <text evidence="4">The sequence shown here is derived from an EMBL/GenBank/DDBJ whole genome shotgun (WGS) entry which is preliminary data.</text>
</comment>
<dbReference type="GO" id="GO:0005737">
    <property type="term" value="C:cytoplasm"/>
    <property type="evidence" value="ECO:0007669"/>
    <property type="project" value="TreeGrafter"/>
</dbReference>
<evidence type="ECO:0000256" key="1">
    <source>
        <dbReference type="ARBA" id="ARBA00009934"/>
    </source>
</evidence>
<proteinExistence type="inferred from homology"/>
<dbReference type="Pfam" id="PF03099">
    <property type="entry name" value="BPL_LplA_LipB"/>
    <property type="match status" value="1"/>
</dbReference>
<dbReference type="InterPro" id="IPR004143">
    <property type="entry name" value="BPL_LPL_catalytic"/>
</dbReference>
<evidence type="ECO:0000313" key="5">
    <source>
        <dbReference type="Proteomes" id="UP000000702"/>
    </source>
</evidence>
<gene>
    <name evidence="4" type="ORF">TCIL3000_0_32190</name>
</gene>
<reference evidence="5" key="1">
    <citation type="submission" date="2011-07" db="EMBL/GenBank/DDBJ databases">
        <title>Divergent evolution of antigenic variation in African trypanosomes.</title>
        <authorList>
            <person name="Jackson A.P."/>
            <person name="Berry A."/>
            <person name="Allison H.C."/>
            <person name="Burton P."/>
            <person name="Anderson J."/>
            <person name="Aslett M."/>
            <person name="Brown R."/>
            <person name="Corton N."/>
            <person name="Harris D."/>
            <person name="Hauser H."/>
            <person name="Gamble J."/>
            <person name="Gilderthorp R."/>
            <person name="McQuillan J."/>
            <person name="Quail M.A."/>
            <person name="Sanders M."/>
            <person name="Van Tonder A."/>
            <person name="Ginger M.L."/>
            <person name="Donelson J.E."/>
            <person name="Field M.C."/>
            <person name="Barry J.D."/>
            <person name="Berriman M."/>
            <person name="Hertz-Fowler C."/>
        </authorList>
    </citation>
    <scope>NUCLEOTIDE SEQUENCE [LARGE SCALE GENOMIC DNA]</scope>
    <source>
        <strain evidence="5">IL3000</strain>
    </source>
</reference>
<reference evidence="4 5" key="2">
    <citation type="journal article" date="2012" name="Proc. Natl. Acad. Sci. U.S.A.">
        <title>Antigenic diversity is generated by distinct evolutionary mechanisms in African trypanosome species.</title>
        <authorList>
            <person name="Jackson A.P."/>
            <person name="Berry A."/>
            <person name="Aslett M."/>
            <person name="Allison H.C."/>
            <person name="Burton P."/>
            <person name="Vavrova-Anderson J."/>
            <person name="Brown R."/>
            <person name="Browne H."/>
            <person name="Corton N."/>
            <person name="Hauser H."/>
            <person name="Gamble J."/>
            <person name="Gilderthorp R."/>
            <person name="Marcello L."/>
            <person name="McQuillan J."/>
            <person name="Otto T.D."/>
            <person name="Quail M.A."/>
            <person name="Sanders M.J."/>
            <person name="van Tonder A."/>
            <person name="Ginger M.L."/>
            <person name="Field M.C."/>
            <person name="Barry J.D."/>
            <person name="Hertz-Fowler C."/>
            <person name="Berriman M."/>
        </authorList>
    </citation>
    <scope>NUCLEOTIDE SEQUENCE [LARGE SCALE GENOMIC DNA]</scope>
    <source>
        <strain evidence="4 5">IL3000</strain>
    </source>
</reference>
<dbReference type="InterPro" id="IPR045864">
    <property type="entry name" value="aa-tRNA-synth_II/BPL/LPL"/>
</dbReference>
<dbReference type="Proteomes" id="UP000000702">
    <property type="component" value="Unassembled WGS sequence"/>
</dbReference>
<dbReference type="OMA" id="CGLACRR"/>